<dbReference type="STRING" id="458817.Shal_4022"/>
<reference evidence="2" key="1">
    <citation type="submission" date="2008-01" db="EMBL/GenBank/DDBJ databases">
        <title>Complete sequence of Shewanella halifaxensis HAW-EB4.</title>
        <authorList>
            <consortium name="US DOE Joint Genome Institute"/>
            <person name="Copeland A."/>
            <person name="Lucas S."/>
            <person name="Lapidus A."/>
            <person name="Glavina del Rio T."/>
            <person name="Dalin E."/>
            <person name="Tice H."/>
            <person name="Bruce D."/>
            <person name="Goodwin L."/>
            <person name="Pitluck S."/>
            <person name="Sims D."/>
            <person name="Brettin T."/>
            <person name="Detter J.C."/>
            <person name="Han C."/>
            <person name="Kuske C.R."/>
            <person name="Schmutz J."/>
            <person name="Larimer F."/>
            <person name="Land M."/>
            <person name="Hauser L."/>
            <person name="Kyrpides N."/>
            <person name="Kim E."/>
            <person name="Zhao J.-S."/>
            <person name="Richardson P."/>
        </authorList>
    </citation>
    <scope>NUCLEOTIDE SEQUENCE [LARGE SCALE GENOMIC DNA]</scope>
    <source>
        <strain evidence="2">HAW-EB4</strain>
    </source>
</reference>
<evidence type="ECO:0000313" key="2">
    <source>
        <dbReference type="EMBL" id="ABZ78562.1"/>
    </source>
</evidence>
<dbReference type="InterPro" id="IPR020945">
    <property type="entry name" value="DMSO/NO3_reduct_chaperone"/>
</dbReference>
<dbReference type="EMBL" id="CP000931">
    <property type="protein sequence ID" value="ABZ78562.1"/>
    <property type="molecule type" value="Genomic_DNA"/>
</dbReference>
<dbReference type="Proteomes" id="UP000001317">
    <property type="component" value="Chromosome"/>
</dbReference>
<name>B0TKH6_SHEHH</name>
<protein>
    <submittedName>
        <fullName evidence="2">Cytoplasmic chaperone TorD family protein</fullName>
    </submittedName>
</protein>
<dbReference type="OrthoDB" id="9795302at2"/>
<dbReference type="PANTHER" id="PTHR34227:SF1">
    <property type="entry name" value="DIMETHYL SULFOXIDE REDUCTASE CHAPERONE-RELATED"/>
    <property type="match status" value="1"/>
</dbReference>
<dbReference type="InterPro" id="IPR036411">
    <property type="entry name" value="TorD-like_sf"/>
</dbReference>
<accession>B0TKH6</accession>
<dbReference type="RefSeq" id="WP_012279079.1">
    <property type="nucleotide sequence ID" value="NC_010334.1"/>
</dbReference>
<sequence length="210" mass="24077">MTQADFGSVANGYQALKGMLFTPSAPECLERLIDWLEASQINNELLAEARKSQNTLIDLECDFNRMCVGPTRLLVPPYESVYCSVGSQLNTKETVAVADFYQNIGLVIDKNLNEPADYIGNELEFLFCLEALNHQQKEQVNHNESTALDELAQLFISQHLGRWYQDFTYGIEQHTEMTFWRHYAQTLRDFLAQRHNPTISGDNPLSEKRH</sequence>
<keyword evidence="1" id="KW-0143">Chaperone</keyword>
<dbReference type="Pfam" id="PF02613">
    <property type="entry name" value="Nitrate_red_del"/>
    <property type="match status" value="1"/>
</dbReference>
<gene>
    <name evidence="2" type="ordered locus">Shal_4022</name>
</gene>
<dbReference type="eggNOG" id="COG3381">
    <property type="taxonomic scope" value="Bacteria"/>
</dbReference>
<dbReference type="Gene3D" id="1.10.3480.10">
    <property type="entry name" value="TorD-like"/>
    <property type="match status" value="1"/>
</dbReference>
<dbReference type="KEGG" id="shl:Shal_4022"/>
<proteinExistence type="predicted"/>
<dbReference type="SUPFAM" id="SSF89155">
    <property type="entry name" value="TorD-like"/>
    <property type="match status" value="1"/>
</dbReference>
<dbReference type="InterPro" id="IPR050289">
    <property type="entry name" value="TorD/DmsD_chaperones"/>
</dbReference>
<keyword evidence="3" id="KW-1185">Reference proteome</keyword>
<dbReference type="PANTHER" id="PTHR34227">
    <property type="entry name" value="CHAPERONE PROTEIN YCDY"/>
    <property type="match status" value="1"/>
</dbReference>
<dbReference type="AlphaFoldDB" id="B0TKH6"/>
<evidence type="ECO:0000256" key="1">
    <source>
        <dbReference type="ARBA" id="ARBA00023186"/>
    </source>
</evidence>
<evidence type="ECO:0000313" key="3">
    <source>
        <dbReference type="Proteomes" id="UP000001317"/>
    </source>
</evidence>
<organism evidence="2 3">
    <name type="scientific">Shewanella halifaxensis (strain HAW-EB4)</name>
    <dbReference type="NCBI Taxonomy" id="458817"/>
    <lineage>
        <taxon>Bacteria</taxon>
        <taxon>Pseudomonadati</taxon>
        <taxon>Pseudomonadota</taxon>
        <taxon>Gammaproteobacteria</taxon>
        <taxon>Alteromonadales</taxon>
        <taxon>Shewanellaceae</taxon>
        <taxon>Shewanella</taxon>
    </lineage>
</organism>
<dbReference type="HOGENOM" id="CLU_077650_0_2_6"/>